<dbReference type="InterPro" id="IPR052343">
    <property type="entry name" value="Retrotransposon-Effector_Assoc"/>
</dbReference>
<organism evidence="2 3">
    <name type="scientific">Juglans regia</name>
    <name type="common">English walnut</name>
    <dbReference type="NCBI Taxonomy" id="51240"/>
    <lineage>
        <taxon>Eukaryota</taxon>
        <taxon>Viridiplantae</taxon>
        <taxon>Streptophyta</taxon>
        <taxon>Embryophyta</taxon>
        <taxon>Tracheophyta</taxon>
        <taxon>Spermatophyta</taxon>
        <taxon>Magnoliopsida</taxon>
        <taxon>eudicotyledons</taxon>
        <taxon>Gunneridae</taxon>
        <taxon>Pentapetalae</taxon>
        <taxon>rosids</taxon>
        <taxon>fabids</taxon>
        <taxon>Fagales</taxon>
        <taxon>Juglandaceae</taxon>
        <taxon>Juglans</taxon>
    </lineage>
</organism>
<dbReference type="GeneID" id="109019946"/>
<dbReference type="STRING" id="51240.A0A2I4HNZ9"/>
<reference evidence="3" key="1">
    <citation type="submission" date="2025-08" db="UniProtKB">
        <authorList>
            <consortium name="RefSeq"/>
        </authorList>
    </citation>
    <scope>IDENTIFICATION</scope>
    <source>
        <tissue evidence="3">Leaves</tissue>
    </source>
</reference>
<evidence type="ECO:0000313" key="2">
    <source>
        <dbReference type="Proteomes" id="UP000235220"/>
    </source>
</evidence>
<dbReference type="RefSeq" id="XP_018857881.1">
    <property type="nucleotide sequence ID" value="XM_019002336.1"/>
</dbReference>
<dbReference type="PANTHER" id="PTHR46890:SF48">
    <property type="entry name" value="RNA-DIRECTED DNA POLYMERASE"/>
    <property type="match status" value="1"/>
</dbReference>
<dbReference type="OrthoDB" id="1738942at2759"/>
<dbReference type="InterPro" id="IPR043502">
    <property type="entry name" value="DNA/RNA_pol_sf"/>
</dbReference>
<dbReference type="CDD" id="cd01650">
    <property type="entry name" value="RT_nLTR_like"/>
    <property type="match status" value="1"/>
</dbReference>
<dbReference type="SUPFAM" id="SSF56219">
    <property type="entry name" value="DNase I-like"/>
    <property type="match status" value="1"/>
</dbReference>
<keyword evidence="2" id="KW-1185">Reference proteome</keyword>
<protein>
    <submittedName>
        <fullName evidence="3">Uncharacterized protein LOC109019946</fullName>
    </submittedName>
</protein>
<dbReference type="Proteomes" id="UP000235220">
    <property type="component" value="Chromosome 15"/>
</dbReference>
<gene>
    <name evidence="3" type="primary">LOC109019946</name>
</gene>
<evidence type="ECO:0000313" key="3">
    <source>
        <dbReference type="RefSeq" id="XP_018857881.1"/>
    </source>
</evidence>
<dbReference type="SUPFAM" id="SSF56672">
    <property type="entry name" value="DNA/RNA polymerases"/>
    <property type="match status" value="1"/>
</dbReference>
<feature type="region of interest" description="Disordered" evidence="1">
    <location>
        <begin position="102"/>
        <end position="125"/>
    </location>
</feature>
<proteinExistence type="predicted"/>
<dbReference type="PANTHER" id="PTHR46890">
    <property type="entry name" value="NON-LTR RETROLELEMENT REVERSE TRANSCRIPTASE-LIKE PROTEIN-RELATED"/>
    <property type="match status" value="1"/>
</dbReference>
<dbReference type="Pfam" id="PF00078">
    <property type="entry name" value="RVT_1"/>
    <property type="match status" value="1"/>
</dbReference>
<dbReference type="InterPro" id="IPR000477">
    <property type="entry name" value="RT_dom"/>
</dbReference>
<dbReference type="Gene3D" id="3.60.10.10">
    <property type="entry name" value="Endonuclease/exonuclease/phosphatase"/>
    <property type="match status" value="1"/>
</dbReference>
<accession>A0A2I4HNZ9</accession>
<evidence type="ECO:0000256" key="1">
    <source>
        <dbReference type="SAM" id="MobiDB-lite"/>
    </source>
</evidence>
<dbReference type="AlphaFoldDB" id="A0A2I4HNZ9"/>
<dbReference type="KEGG" id="jre:109019946"/>
<dbReference type="Gramene" id="Jr15_07620_p1">
    <property type="protein sequence ID" value="cds.Jr15_07620_p1"/>
    <property type="gene ID" value="Jr15_07620"/>
</dbReference>
<dbReference type="InterPro" id="IPR036691">
    <property type="entry name" value="Endo/exonu/phosph_ase_sf"/>
</dbReference>
<name>A0A2I4HNZ9_JUGRE</name>
<sequence>MEEIEVEWERLRLNDEESIPIAVDLGNMEELRKNGERSLVGRICSDRTIGKETVRKMMEKICCIMHSKKGCLGGELGDTNEDIDSKQFGVWMRASTVRHNRADRQPKASGMGRNSTNTDQGENGEVVIGGGVLRKEKGSMEGGIETTEVVEMTQGFEKQKMIKVEQTLVPNTEGREVWFSFGEVMVEIINFSQWHINAMVKNDNGKEWLFTGFYGHPEAAKRKFTWELLSSLKPCEGRAWCVAGDFNEILTQVEKKGGQMRPEGHMGMFRDALQINELFDMGYVGDCFTWSNGHADHTFTKERLDRYVANKDWRGCFHLVKVEGLVARSSDHKHLLMTASNEKFRERRRRFLFKFEASWLKEDECEGVVKKVWEKKQLTPKPIKHVQNLLLKCSDELTKGFRKKDRDRGRNIEQLTKRIKELQDMEGPERKKRNRVLFVKDAQSVLRTEENEIAEAFKRHFSEVYRSESPPREAIEECIRPIDKRITSYMNEKLEKSFSREEVEVALRDMGPHKSPGPDGYSACFYQNLWGIVGEGISKAALSFLNGKFEKSLNFTYIALIPKLSEPMEVGDFRPISSCNVLYKLIAKTLANRLKKVLNGVISQNQSAFIPDRLITDNIVAAYEALHSMKTRLKGKMGTMALKLNISEAYDRVEWCYLEVIMVKMGFGRRWINLIMTCITTVSYAVLLNGQPGEAEGAGLIRGVAVARGGVKLSHLLFADDCIIFGRACWEEWVKIRGILQIYERASGQCLNKQKTTIMFSSNGRKMYWERIITDLGARVQNSFEKCLGLPAMVGKSRYDTFRGIKDKVWLRLNNWKNHFLSPAGKEVLLKAVIQSIPIYSRVLHDKYFKFSGLLEAKLGSKPSLIWRSLWGAMNLLKEGLVWRVGNGESIKIWGDRWIPQLSSYKIQSPIKCLNEVDKVAVLIDGEKGEWKLELVKEVFNEVEARIICGLPVSKAGRPDKQIWAPSKSGVFNVKSAYHFEMQRRKRLQGESSSCVAVVDVWAESKSPVQKWPSKEVDFGFVWRKMSQSLSMEELELIAIVLRNIW</sequence>